<dbReference type="EMBL" id="VOBR01000007">
    <property type="protein sequence ID" value="TWP51878.1"/>
    <property type="molecule type" value="Genomic_DNA"/>
</dbReference>
<evidence type="ECO:0000313" key="3">
    <source>
        <dbReference type="Proteomes" id="UP000316639"/>
    </source>
</evidence>
<feature type="domain" description="N-acetyltransferase" evidence="1">
    <location>
        <begin position="3"/>
        <end position="152"/>
    </location>
</feature>
<sequence length="156" mass="16699">MTIHIGPVDPSHAGELMTVQRAAYVAEARQNGVLSIPPLEETLDEIRASLGLALGAWIGPRLVGSVRGRVDGSRMLISRLSVAPDVQGQGIGRALLEAITDARPDEVELLWLVTGARSDDNVRMYVKAGFVQTRAGVDEMNVPVVFLEKKVISSSG</sequence>
<dbReference type="PROSITE" id="PS51186">
    <property type="entry name" value="GNAT"/>
    <property type="match status" value="1"/>
</dbReference>
<proteinExistence type="predicted"/>
<dbReference type="AlphaFoldDB" id="A0A563EWG7"/>
<keyword evidence="3" id="KW-1185">Reference proteome</keyword>
<protein>
    <submittedName>
        <fullName evidence="2">GNAT family N-acetyltransferase</fullName>
    </submittedName>
</protein>
<name>A0A563EWG7_9PSEU</name>
<organism evidence="2 3">
    <name type="scientific">Lentzea tibetensis</name>
    <dbReference type="NCBI Taxonomy" id="2591470"/>
    <lineage>
        <taxon>Bacteria</taxon>
        <taxon>Bacillati</taxon>
        <taxon>Actinomycetota</taxon>
        <taxon>Actinomycetes</taxon>
        <taxon>Pseudonocardiales</taxon>
        <taxon>Pseudonocardiaceae</taxon>
        <taxon>Lentzea</taxon>
    </lineage>
</organism>
<keyword evidence="2" id="KW-0808">Transferase</keyword>
<dbReference type="Pfam" id="PF00583">
    <property type="entry name" value="Acetyltransf_1"/>
    <property type="match status" value="1"/>
</dbReference>
<evidence type="ECO:0000259" key="1">
    <source>
        <dbReference type="PROSITE" id="PS51186"/>
    </source>
</evidence>
<dbReference type="SUPFAM" id="SSF55729">
    <property type="entry name" value="Acyl-CoA N-acyltransferases (Nat)"/>
    <property type="match status" value="1"/>
</dbReference>
<gene>
    <name evidence="2" type="ORF">FKR81_13595</name>
</gene>
<evidence type="ECO:0000313" key="2">
    <source>
        <dbReference type="EMBL" id="TWP51878.1"/>
    </source>
</evidence>
<dbReference type="InterPro" id="IPR016181">
    <property type="entry name" value="Acyl_CoA_acyltransferase"/>
</dbReference>
<dbReference type="OrthoDB" id="4322031at2"/>
<accession>A0A563EWG7</accession>
<dbReference type="Proteomes" id="UP000316639">
    <property type="component" value="Unassembled WGS sequence"/>
</dbReference>
<comment type="caution">
    <text evidence="2">The sequence shown here is derived from an EMBL/GenBank/DDBJ whole genome shotgun (WGS) entry which is preliminary data.</text>
</comment>
<reference evidence="2 3" key="1">
    <citation type="submission" date="2019-07" db="EMBL/GenBank/DDBJ databases">
        <title>Lentzea xizangensis sp. nov., isolated from Qinghai-Tibetan Plateau Soils.</title>
        <authorList>
            <person name="Huang J."/>
        </authorList>
    </citation>
    <scope>NUCLEOTIDE SEQUENCE [LARGE SCALE GENOMIC DNA]</scope>
    <source>
        <strain evidence="2 3">FXJ1.1311</strain>
    </source>
</reference>
<dbReference type="CDD" id="cd04301">
    <property type="entry name" value="NAT_SF"/>
    <property type="match status" value="1"/>
</dbReference>
<dbReference type="Gene3D" id="3.40.630.30">
    <property type="match status" value="1"/>
</dbReference>
<dbReference type="RefSeq" id="WP_146351743.1">
    <property type="nucleotide sequence ID" value="NZ_VOBR01000007.1"/>
</dbReference>
<dbReference type="GO" id="GO:0016747">
    <property type="term" value="F:acyltransferase activity, transferring groups other than amino-acyl groups"/>
    <property type="evidence" value="ECO:0007669"/>
    <property type="project" value="InterPro"/>
</dbReference>
<dbReference type="InterPro" id="IPR000182">
    <property type="entry name" value="GNAT_dom"/>
</dbReference>